<name>F3PYW0_9BACE</name>
<dbReference type="EMBL" id="AFBN01000115">
    <property type="protein sequence ID" value="EGF49283.1"/>
    <property type="molecule type" value="Genomic_DNA"/>
</dbReference>
<protein>
    <submittedName>
        <fullName evidence="1">Uncharacterized protein</fullName>
    </submittedName>
</protein>
<comment type="caution">
    <text evidence="1">The sequence shown here is derived from an EMBL/GenBank/DDBJ whole genome shotgun (WGS) entry which is preliminary data.</text>
</comment>
<keyword evidence="2" id="KW-1185">Reference proteome</keyword>
<sequence>MMDTTDKPLTSIDNLMDAEFGKTGTRQREAFRKEAYDYCVKSNLERKQKKIRNRIQQQNKTVCIMNDLQEKAKVGFYCNRPYGIRIDYAQKGFVLFNRYANTLGNRETGSIEKLPLESFEDVNEIPLNGIFVQNGNHTTDVYFYSEESNPYRNATLDLEALKQYNRFIYPLSILLNRTL</sequence>
<gene>
    <name evidence="1" type="ORF">HMPREF9446_03918</name>
</gene>
<evidence type="ECO:0000313" key="2">
    <source>
        <dbReference type="Proteomes" id="UP000003416"/>
    </source>
</evidence>
<dbReference type="HOGENOM" id="CLU_1500637_0_0_10"/>
<accession>F3PYW0</accession>
<organism evidence="1 2">
    <name type="scientific">Bacteroides fluxus YIT 12057</name>
    <dbReference type="NCBI Taxonomy" id="763034"/>
    <lineage>
        <taxon>Bacteria</taxon>
        <taxon>Pseudomonadati</taxon>
        <taxon>Bacteroidota</taxon>
        <taxon>Bacteroidia</taxon>
        <taxon>Bacteroidales</taxon>
        <taxon>Bacteroidaceae</taxon>
        <taxon>Bacteroides</taxon>
    </lineage>
</organism>
<proteinExistence type="predicted"/>
<dbReference type="eggNOG" id="ENOG5033V5T">
    <property type="taxonomic scope" value="Bacteria"/>
</dbReference>
<evidence type="ECO:0000313" key="1">
    <source>
        <dbReference type="EMBL" id="EGF49283.1"/>
    </source>
</evidence>
<dbReference type="STRING" id="763034.HMPREF9446_03918"/>
<dbReference type="AlphaFoldDB" id="F3PYW0"/>
<dbReference type="Proteomes" id="UP000003416">
    <property type="component" value="Unassembled WGS sequence"/>
</dbReference>
<reference evidence="1 2" key="1">
    <citation type="submission" date="2011-02" db="EMBL/GenBank/DDBJ databases">
        <authorList>
            <person name="Weinstock G."/>
            <person name="Sodergren E."/>
            <person name="Clifton S."/>
            <person name="Fulton L."/>
            <person name="Fulton B."/>
            <person name="Courtney L."/>
            <person name="Fronick C."/>
            <person name="Harrison M."/>
            <person name="Strong C."/>
            <person name="Farmer C."/>
            <person name="Delahaunty K."/>
            <person name="Markovic C."/>
            <person name="Hall O."/>
            <person name="Minx P."/>
            <person name="Tomlinson C."/>
            <person name="Mitreva M."/>
            <person name="Hou S."/>
            <person name="Chen J."/>
            <person name="Wollam A."/>
            <person name="Pepin K.H."/>
            <person name="Johnson M."/>
            <person name="Bhonagiri V."/>
            <person name="Zhang X."/>
            <person name="Suruliraj S."/>
            <person name="Warren W."/>
            <person name="Chinwalla A."/>
            <person name="Mardis E.R."/>
            <person name="Wilson R.K."/>
        </authorList>
    </citation>
    <scope>NUCLEOTIDE SEQUENCE [LARGE SCALE GENOMIC DNA]</scope>
    <source>
        <strain evidence="1 2">YIT 12057</strain>
    </source>
</reference>